<evidence type="ECO:0000256" key="2">
    <source>
        <dbReference type="SAM" id="MobiDB-lite"/>
    </source>
</evidence>
<feature type="compositionally biased region" description="Basic and acidic residues" evidence="2">
    <location>
        <begin position="10"/>
        <end position="20"/>
    </location>
</feature>
<feature type="region of interest" description="Disordered" evidence="2">
    <location>
        <begin position="521"/>
        <end position="551"/>
    </location>
</feature>
<dbReference type="InterPro" id="IPR018034">
    <property type="entry name" value="Kri1"/>
</dbReference>
<feature type="compositionally biased region" description="Basic and acidic residues" evidence="2">
    <location>
        <begin position="538"/>
        <end position="551"/>
    </location>
</feature>
<feature type="compositionally biased region" description="Acidic residues" evidence="2">
    <location>
        <begin position="455"/>
        <end position="478"/>
    </location>
</feature>
<dbReference type="EMBL" id="JBBJBU010000001">
    <property type="protein sequence ID" value="KAK7207742.1"/>
    <property type="molecule type" value="Genomic_DNA"/>
</dbReference>
<keyword evidence="5" id="KW-1185">Reference proteome</keyword>
<feature type="compositionally biased region" description="Basic and acidic residues" evidence="2">
    <location>
        <begin position="62"/>
        <end position="96"/>
    </location>
</feature>
<dbReference type="Pfam" id="PF05178">
    <property type="entry name" value="Kri1"/>
    <property type="match status" value="1"/>
</dbReference>
<dbReference type="Proteomes" id="UP001498771">
    <property type="component" value="Unassembled WGS sequence"/>
</dbReference>
<comment type="caution">
    <text evidence="4">The sequence shown here is derived from an EMBL/GenBank/DDBJ whole genome shotgun (WGS) entry which is preliminary data.</text>
</comment>
<dbReference type="RefSeq" id="XP_064770775.1">
    <property type="nucleotide sequence ID" value="XM_064911592.1"/>
</dbReference>
<feature type="region of interest" description="Disordered" evidence="2">
    <location>
        <begin position="341"/>
        <end position="370"/>
    </location>
</feature>
<comment type="similarity">
    <text evidence="1">Belongs to the KRI1 family.</text>
</comment>
<feature type="compositionally biased region" description="Basic residues" evidence="2">
    <location>
        <begin position="642"/>
        <end position="656"/>
    </location>
</feature>
<sequence length="656" mass="75786">MPRVKKSKAKKAELAAKASKDGAQVSAATKPATVEENGKGESNGKRKRLELSDDDESEDDGEIKLKVNAEYKKRFEHNKEREELHRLKERAKRGELDSSDSDAESSSSEEEDENAELLTDEVDMKIQQVVQALRSNDPSVVKNPDVRFFDDESFERTKKDKPVYLRDYHRMNLLGQLDEGATADGEEEQDESKLPYSVKLARDRAQLVREMHESAENDGDNGNNSDDEGEDDFLMKPVEKERKIEPIELPDPAEDPERFLDTFMNSKAWLESAPIRRKKKPSVAKDKLDDQAAVSEEDDSDFDDRAEEFETKYNFRFEAGEEAGQVVSYGRDVVAAHSIRREDETARQRARRLKKEAKEQAKKEREADRHRYKQLKVKEVMEKIAKIKQVAGLDEDEDLPIGEEDLEADFDENDWDERMKKAFGDNFYGKKDTKPVWNDDIDITDIVPDYKSDSEAELDEGGEVEDEKEEVEEEEKEEETPKLSKRQQKKLEQKAKEQAKEEAKKLKSKVEEFVDTQILPFADDDEIAQTTGKKDKKKDKPEPKKSDEPEFKFRYREVSPESFNLEPADILLADDKALNEFIGLKKLAPYREPEKKAQDHKRFAKKKRLRQWRKEVFGDAAAPKWEERAPLIFGDANGASEKKKKHHKKHKKQAKK</sequence>
<dbReference type="PANTHER" id="PTHR14490:SF5">
    <property type="entry name" value="PROTEIN KRI1 HOMOLOG"/>
    <property type="match status" value="1"/>
</dbReference>
<evidence type="ECO:0000313" key="4">
    <source>
        <dbReference type="EMBL" id="KAK7207742.1"/>
    </source>
</evidence>
<dbReference type="GeneID" id="90037104"/>
<feature type="region of interest" description="Disordered" evidence="2">
    <location>
        <begin position="179"/>
        <end position="303"/>
    </location>
</feature>
<evidence type="ECO:0000259" key="3">
    <source>
        <dbReference type="Pfam" id="PF12936"/>
    </source>
</evidence>
<proteinExistence type="inferred from homology"/>
<feature type="compositionally biased region" description="Basic and acidic residues" evidence="2">
    <location>
        <begin position="356"/>
        <end position="369"/>
    </location>
</feature>
<feature type="region of interest" description="Disordered" evidence="2">
    <location>
        <begin position="429"/>
        <end position="509"/>
    </location>
</feature>
<dbReference type="InterPro" id="IPR024626">
    <property type="entry name" value="Kri1-like_C"/>
</dbReference>
<feature type="region of interest" description="Disordered" evidence="2">
    <location>
        <begin position="633"/>
        <end position="656"/>
    </location>
</feature>
<name>A0ABR1FD06_9ASCO</name>
<feature type="compositionally biased region" description="Acidic residues" evidence="2">
    <location>
        <begin position="97"/>
        <end position="120"/>
    </location>
</feature>
<dbReference type="Pfam" id="PF12936">
    <property type="entry name" value="Kri1_C"/>
    <property type="match status" value="1"/>
</dbReference>
<feature type="region of interest" description="Disordered" evidence="2">
    <location>
        <begin position="1"/>
        <end position="120"/>
    </location>
</feature>
<evidence type="ECO:0000256" key="1">
    <source>
        <dbReference type="ARBA" id="ARBA00007473"/>
    </source>
</evidence>
<feature type="compositionally biased region" description="Basic and acidic residues" evidence="2">
    <location>
        <begin position="200"/>
        <end position="215"/>
    </location>
</feature>
<feature type="compositionally biased region" description="Acidic residues" evidence="2">
    <location>
        <begin position="52"/>
        <end position="61"/>
    </location>
</feature>
<feature type="compositionally biased region" description="Basic and acidic residues" evidence="2">
    <location>
        <begin position="233"/>
        <end position="246"/>
    </location>
</feature>
<protein>
    <submittedName>
        <fullName evidence="4">KRI1-like family C-terminal-domain-containing protein</fullName>
    </submittedName>
</protein>
<evidence type="ECO:0000313" key="5">
    <source>
        <dbReference type="Proteomes" id="UP001498771"/>
    </source>
</evidence>
<organism evidence="4 5">
    <name type="scientific">Myxozyma melibiosi</name>
    <dbReference type="NCBI Taxonomy" id="54550"/>
    <lineage>
        <taxon>Eukaryota</taxon>
        <taxon>Fungi</taxon>
        <taxon>Dikarya</taxon>
        <taxon>Ascomycota</taxon>
        <taxon>Saccharomycotina</taxon>
        <taxon>Lipomycetes</taxon>
        <taxon>Lipomycetales</taxon>
        <taxon>Lipomycetaceae</taxon>
        <taxon>Myxozyma</taxon>
    </lineage>
</organism>
<feature type="compositionally biased region" description="Basic and acidic residues" evidence="2">
    <location>
        <begin position="489"/>
        <end position="509"/>
    </location>
</feature>
<reference evidence="4 5" key="1">
    <citation type="submission" date="2024-03" db="EMBL/GenBank/DDBJ databases">
        <title>Genome-scale model development and genomic sequencing of the oleaginous clade Lipomyces.</title>
        <authorList>
            <consortium name="Lawrence Berkeley National Laboratory"/>
            <person name="Czajka J.J."/>
            <person name="Han Y."/>
            <person name="Kim J."/>
            <person name="Mondo S.J."/>
            <person name="Hofstad B.A."/>
            <person name="Robles A."/>
            <person name="Haridas S."/>
            <person name="Riley R."/>
            <person name="LaButti K."/>
            <person name="Pangilinan J."/>
            <person name="Andreopoulos W."/>
            <person name="Lipzen A."/>
            <person name="Yan J."/>
            <person name="Wang M."/>
            <person name="Ng V."/>
            <person name="Grigoriev I.V."/>
            <person name="Spatafora J.W."/>
            <person name="Magnuson J.K."/>
            <person name="Baker S.E."/>
            <person name="Pomraning K.R."/>
        </authorList>
    </citation>
    <scope>NUCLEOTIDE SEQUENCE [LARGE SCALE GENOMIC DNA]</scope>
    <source>
        <strain evidence="4 5">Phaff 52-87</strain>
    </source>
</reference>
<dbReference type="PANTHER" id="PTHR14490">
    <property type="entry name" value="ZINC FINGER, ZZ TYPE"/>
    <property type="match status" value="1"/>
</dbReference>
<gene>
    <name evidence="4" type="ORF">BZA70DRAFT_272102</name>
</gene>
<accession>A0ABR1FD06</accession>
<feature type="domain" description="Kri1-like C-terminal" evidence="3">
    <location>
        <begin position="546"/>
        <end position="616"/>
    </location>
</feature>